<proteinExistence type="predicted"/>
<evidence type="ECO:0000313" key="1">
    <source>
        <dbReference type="EMBL" id="XCI77926.1"/>
    </source>
</evidence>
<reference evidence="1" key="1">
    <citation type="submission" date="2024-06" db="EMBL/GenBank/DDBJ databases">
        <title>High activity and specificity of bacteriophage cocktails against carbapenem-resistant Klebsiella pneumoniae belonging to high-risk clones CG258 and ST307.</title>
        <authorList>
            <person name="Jimenez Quiceno J."/>
            <person name="Salazar Ospina L."/>
            <person name="Tellez Carrasquilla S."/>
        </authorList>
    </citation>
    <scope>NUCLEOTIDE SEQUENCE</scope>
</reference>
<name>A0AAU8HZN8_9CAUD</name>
<dbReference type="EMBL" id="PP895363">
    <property type="protein sequence ID" value="XCI77926.1"/>
    <property type="molecule type" value="Genomic_DNA"/>
</dbReference>
<organism evidence="1">
    <name type="scientific">Klebsiella phage FKP3</name>
    <dbReference type="NCBI Taxonomy" id="3231233"/>
    <lineage>
        <taxon>Viruses</taxon>
        <taxon>Duplodnaviria</taxon>
        <taxon>Heunggongvirae</taxon>
        <taxon>Uroviricota</taxon>
        <taxon>Caudoviricetes</taxon>
        <taxon>Stephanstirmvirinae</taxon>
        <taxon>Justusliebigvirus</taxon>
    </lineage>
</organism>
<accession>A0AAU8HZN8</accession>
<sequence>MGWCSCGIISSLRFPRRLANTFFANYFIDYYCKNEL</sequence>
<protein>
    <submittedName>
        <fullName evidence="1">Uncharacterized protein</fullName>
    </submittedName>
</protein>